<gene>
    <name evidence="2" type="ORF">LWI28_010094</name>
</gene>
<feature type="domain" description="Reverse transcriptase" evidence="1">
    <location>
        <begin position="75"/>
        <end position="188"/>
    </location>
</feature>
<reference evidence="2" key="1">
    <citation type="journal article" date="2022" name="Plant J.">
        <title>Strategies of tolerance reflected in two North American maple genomes.</title>
        <authorList>
            <person name="McEvoy S.L."/>
            <person name="Sezen U.U."/>
            <person name="Trouern-Trend A."/>
            <person name="McMahon S.M."/>
            <person name="Schaberg P.G."/>
            <person name="Yang J."/>
            <person name="Wegrzyn J.L."/>
            <person name="Swenson N.G."/>
        </authorList>
    </citation>
    <scope>NUCLEOTIDE SEQUENCE</scope>
    <source>
        <strain evidence="2">91603</strain>
    </source>
</reference>
<proteinExistence type="predicted"/>
<comment type="caution">
    <text evidence="2">The sequence shown here is derived from an EMBL/GenBank/DDBJ whole genome shotgun (WGS) entry which is preliminary data.</text>
</comment>
<sequence length="206" mass="23423">MVSLVSFSRLVVGDFNTVLGAREALGSRSPVHGSYDIHDVVFAMDAASAPKPNGFSGLNFGFIILLPKLKDSILVDQFRPIILSNFLFKISSKILADCLARVAFRIISPQQFRFIRDRHIKDYIALASNCVNVLQKKCYWGNLAMKINIRKAFDTLDWSFLCRVLQAFGFSSIFVDWIDGILHSFRLSVLLNEVLERYFCYSRGIR</sequence>
<dbReference type="AlphaFoldDB" id="A0AAD5NUP1"/>
<name>A0AAD5NUP1_ACENE</name>
<evidence type="ECO:0000259" key="1">
    <source>
        <dbReference type="Pfam" id="PF00078"/>
    </source>
</evidence>
<dbReference type="PANTHER" id="PTHR46890:SF1">
    <property type="entry name" value="REVERSE TRANSCRIPTASE DOMAIN-CONTAINING PROTEIN"/>
    <property type="match status" value="1"/>
</dbReference>
<evidence type="ECO:0000313" key="3">
    <source>
        <dbReference type="Proteomes" id="UP001064489"/>
    </source>
</evidence>
<dbReference type="Pfam" id="PF00078">
    <property type="entry name" value="RVT_1"/>
    <property type="match status" value="1"/>
</dbReference>
<protein>
    <recommendedName>
        <fullName evidence="1">Reverse transcriptase domain-containing protein</fullName>
    </recommendedName>
</protein>
<evidence type="ECO:0000313" key="2">
    <source>
        <dbReference type="EMBL" id="KAI9180997.1"/>
    </source>
</evidence>
<dbReference type="Proteomes" id="UP001064489">
    <property type="component" value="Chromosome 4"/>
</dbReference>
<dbReference type="EMBL" id="JAJSOW010000101">
    <property type="protein sequence ID" value="KAI9180997.1"/>
    <property type="molecule type" value="Genomic_DNA"/>
</dbReference>
<organism evidence="2 3">
    <name type="scientific">Acer negundo</name>
    <name type="common">Box elder</name>
    <dbReference type="NCBI Taxonomy" id="4023"/>
    <lineage>
        <taxon>Eukaryota</taxon>
        <taxon>Viridiplantae</taxon>
        <taxon>Streptophyta</taxon>
        <taxon>Embryophyta</taxon>
        <taxon>Tracheophyta</taxon>
        <taxon>Spermatophyta</taxon>
        <taxon>Magnoliopsida</taxon>
        <taxon>eudicotyledons</taxon>
        <taxon>Gunneridae</taxon>
        <taxon>Pentapetalae</taxon>
        <taxon>rosids</taxon>
        <taxon>malvids</taxon>
        <taxon>Sapindales</taxon>
        <taxon>Sapindaceae</taxon>
        <taxon>Hippocastanoideae</taxon>
        <taxon>Acereae</taxon>
        <taxon>Acer</taxon>
    </lineage>
</organism>
<keyword evidence="3" id="KW-1185">Reference proteome</keyword>
<reference evidence="2" key="2">
    <citation type="submission" date="2023-02" db="EMBL/GenBank/DDBJ databases">
        <authorList>
            <person name="Swenson N.G."/>
            <person name="Wegrzyn J.L."/>
            <person name="Mcevoy S.L."/>
        </authorList>
    </citation>
    <scope>NUCLEOTIDE SEQUENCE</scope>
    <source>
        <strain evidence="2">91603</strain>
        <tissue evidence="2">Leaf</tissue>
    </source>
</reference>
<dbReference type="InterPro" id="IPR052343">
    <property type="entry name" value="Retrotransposon-Effector_Assoc"/>
</dbReference>
<accession>A0AAD5NUP1</accession>
<dbReference type="InterPro" id="IPR000477">
    <property type="entry name" value="RT_dom"/>
</dbReference>
<dbReference type="PANTHER" id="PTHR46890">
    <property type="entry name" value="NON-LTR RETROLELEMENT REVERSE TRANSCRIPTASE-LIKE PROTEIN-RELATED"/>
    <property type="match status" value="1"/>
</dbReference>